<dbReference type="AlphaFoldDB" id="A0AAV2HTE4"/>
<keyword evidence="9" id="KW-0732">Signal</keyword>
<evidence type="ECO:0000256" key="8">
    <source>
        <dbReference type="SAM" id="Phobius"/>
    </source>
</evidence>
<evidence type="ECO:0000256" key="6">
    <source>
        <dbReference type="ARBA" id="ARBA00023136"/>
    </source>
</evidence>
<feature type="transmembrane region" description="Helical" evidence="8">
    <location>
        <begin position="367"/>
        <end position="387"/>
    </location>
</feature>
<comment type="similarity">
    <text evidence="2">Belongs to the chloride channel MCLC family.</text>
</comment>
<evidence type="ECO:0000313" key="10">
    <source>
        <dbReference type="EMBL" id="CAL1536695.1"/>
    </source>
</evidence>
<dbReference type="Pfam" id="PF05934">
    <property type="entry name" value="MCLC"/>
    <property type="match status" value="1"/>
</dbReference>
<feature type="signal peptide" evidence="9">
    <location>
        <begin position="1"/>
        <end position="21"/>
    </location>
</feature>
<evidence type="ECO:0000256" key="1">
    <source>
        <dbReference type="ARBA" id="ARBA00004141"/>
    </source>
</evidence>
<evidence type="ECO:0000313" key="11">
    <source>
        <dbReference type="Proteomes" id="UP001497497"/>
    </source>
</evidence>
<feature type="compositionally biased region" description="Low complexity" evidence="7">
    <location>
        <begin position="81"/>
        <end position="93"/>
    </location>
</feature>
<feature type="compositionally biased region" description="Basic and acidic residues" evidence="7">
    <location>
        <begin position="105"/>
        <end position="119"/>
    </location>
</feature>
<reference evidence="10 11" key="1">
    <citation type="submission" date="2024-04" db="EMBL/GenBank/DDBJ databases">
        <authorList>
            <consortium name="Genoscope - CEA"/>
            <person name="William W."/>
        </authorList>
    </citation>
    <scope>NUCLEOTIDE SEQUENCE [LARGE SCALE GENOMIC DNA]</scope>
</reference>
<dbReference type="GO" id="GO:0005783">
    <property type="term" value="C:endoplasmic reticulum"/>
    <property type="evidence" value="ECO:0007669"/>
    <property type="project" value="TreeGrafter"/>
</dbReference>
<evidence type="ECO:0000256" key="5">
    <source>
        <dbReference type="ARBA" id="ARBA00022989"/>
    </source>
</evidence>
<dbReference type="EMBL" id="CAXITT010000236">
    <property type="protein sequence ID" value="CAL1536695.1"/>
    <property type="molecule type" value="Genomic_DNA"/>
</dbReference>
<name>A0AAV2HTE4_LYMST</name>
<comment type="caution">
    <text evidence="10">The sequence shown here is derived from an EMBL/GenBank/DDBJ whole genome shotgun (WGS) entry which is preliminary data.</text>
</comment>
<dbReference type="InterPro" id="IPR009231">
    <property type="entry name" value="Chloride_chnl_CLIC-like"/>
</dbReference>
<protein>
    <recommendedName>
        <fullName evidence="3">Chloride channel CLIC-like protein 1</fullName>
    </recommendedName>
</protein>
<feature type="chain" id="PRO_5043561923" description="Chloride channel CLIC-like protein 1" evidence="9">
    <location>
        <begin position="22"/>
        <end position="441"/>
    </location>
</feature>
<accession>A0AAV2HTE4</accession>
<dbReference type="PANTHER" id="PTHR34093">
    <property type="entry name" value="CHLORIDE CHANNEL CLIC-LIKE PROTEIN 1"/>
    <property type="match status" value="1"/>
</dbReference>
<feature type="transmembrane region" description="Helical" evidence="8">
    <location>
        <begin position="244"/>
        <end position="263"/>
    </location>
</feature>
<evidence type="ECO:0000256" key="9">
    <source>
        <dbReference type="SAM" id="SignalP"/>
    </source>
</evidence>
<dbReference type="Proteomes" id="UP001497497">
    <property type="component" value="Unassembled WGS sequence"/>
</dbReference>
<keyword evidence="5 8" id="KW-1133">Transmembrane helix</keyword>
<dbReference type="GO" id="GO:0005254">
    <property type="term" value="F:chloride channel activity"/>
    <property type="evidence" value="ECO:0007669"/>
    <property type="project" value="TreeGrafter"/>
</dbReference>
<keyword evidence="11" id="KW-1185">Reference proteome</keyword>
<sequence length="441" mass="50407">MRKSLLFTLLLSFIVIKHVHAYQTKAKDKKEIDPLDIFNFDPSNVQMLKGSNHDIKVFTESDEVTGEEVPQNVPTPTEACSSQQRQESGSSSQEKQEPGNVAREVSADKNDRTENKEGRGNVDTVAISLLRQYAMTLVSKFESKIKANKSRDISLRFQISQRDIDKLHAFGQEKTADIRDVHEILRNIIHSASDVSPQETRGVDWMEFVMGLSWSNLFQNFTIMLCGITFLTVLWQILKIQSPLCKTFSLCYVISVAFVWFGMYQEKVADQERIFMETMNKSWEKPEEQSFLSLAFSFVSSPFTFKRDKSQEYYQIMFVNPVVKVSPLEALAVALVKPLMAPIGIIGKAISTFLTEVLKDLPVQHQLVALIGILLVFIILVVIFCIYRGYQINIFHLVIIGPGQQPARIQMNTITSKRSVTIFWSDEHHHKQKICYNLLVR</sequence>
<keyword evidence="4 8" id="KW-0812">Transmembrane</keyword>
<keyword evidence="6 8" id="KW-0472">Membrane</keyword>
<feature type="transmembrane region" description="Helical" evidence="8">
    <location>
        <begin position="217"/>
        <end position="237"/>
    </location>
</feature>
<organism evidence="10 11">
    <name type="scientific">Lymnaea stagnalis</name>
    <name type="common">Great pond snail</name>
    <name type="synonym">Helix stagnalis</name>
    <dbReference type="NCBI Taxonomy" id="6523"/>
    <lineage>
        <taxon>Eukaryota</taxon>
        <taxon>Metazoa</taxon>
        <taxon>Spiralia</taxon>
        <taxon>Lophotrochozoa</taxon>
        <taxon>Mollusca</taxon>
        <taxon>Gastropoda</taxon>
        <taxon>Heterobranchia</taxon>
        <taxon>Euthyneura</taxon>
        <taxon>Panpulmonata</taxon>
        <taxon>Hygrophila</taxon>
        <taxon>Lymnaeoidea</taxon>
        <taxon>Lymnaeidae</taxon>
        <taxon>Lymnaea</taxon>
    </lineage>
</organism>
<evidence type="ECO:0000256" key="7">
    <source>
        <dbReference type="SAM" id="MobiDB-lite"/>
    </source>
</evidence>
<dbReference type="PANTHER" id="PTHR34093:SF1">
    <property type="entry name" value="CHLORIDE CHANNEL CLIC-LIKE PROTEIN 1"/>
    <property type="match status" value="1"/>
</dbReference>
<comment type="subcellular location">
    <subcellularLocation>
        <location evidence="1">Membrane</location>
        <topology evidence="1">Multi-pass membrane protein</topology>
    </subcellularLocation>
</comment>
<feature type="region of interest" description="Disordered" evidence="7">
    <location>
        <begin position="62"/>
        <end position="119"/>
    </location>
</feature>
<gene>
    <name evidence="10" type="ORF">GSLYS_00010608001</name>
</gene>
<dbReference type="GO" id="GO:0016020">
    <property type="term" value="C:membrane"/>
    <property type="evidence" value="ECO:0007669"/>
    <property type="project" value="UniProtKB-SubCell"/>
</dbReference>
<evidence type="ECO:0000256" key="3">
    <source>
        <dbReference type="ARBA" id="ARBA00015571"/>
    </source>
</evidence>
<evidence type="ECO:0000256" key="2">
    <source>
        <dbReference type="ARBA" id="ARBA00005944"/>
    </source>
</evidence>
<proteinExistence type="inferred from homology"/>
<evidence type="ECO:0000256" key="4">
    <source>
        <dbReference type="ARBA" id="ARBA00022692"/>
    </source>
</evidence>